<reference evidence="4" key="1">
    <citation type="submission" date="2018-02" db="EMBL/GenBank/DDBJ databases">
        <authorList>
            <person name="Vasarhelyi B.M."/>
            <person name="Deshmukh S."/>
            <person name="Balint B."/>
            <person name="Kukolya J."/>
        </authorList>
    </citation>
    <scope>NUCLEOTIDE SEQUENCE</scope>
    <source>
        <strain evidence="4">KB22</strain>
    </source>
</reference>
<organism evidence="4 5">
    <name type="scientific">Sphingobacterium hungaricum</name>
    <dbReference type="NCBI Taxonomy" id="2082723"/>
    <lineage>
        <taxon>Bacteria</taxon>
        <taxon>Pseudomonadati</taxon>
        <taxon>Bacteroidota</taxon>
        <taxon>Sphingobacteriia</taxon>
        <taxon>Sphingobacteriales</taxon>
        <taxon>Sphingobacteriaceae</taxon>
        <taxon>Sphingobacterium</taxon>
    </lineage>
</organism>
<dbReference type="SUPFAM" id="SSF51445">
    <property type="entry name" value="(Trans)glycosidases"/>
    <property type="match status" value="1"/>
</dbReference>
<dbReference type="InterPro" id="IPR002241">
    <property type="entry name" value="Glyco_hydro_27"/>
</dbReference>
<dbReference type="Gene3D" id="3.20.20.70">
    <property type="entry name" value="Aldolase class I"/>
    <property type="match status" value="1"/>
</dbReference>
<gene>
    <name evidence="4" type="ORF">C4F49_07040</name>
</gene>
<dbReference type="SUPFAM" id="SSF51011">
    <property type="entry name" value="Glycosyl hydrolase domain"/>
    <property type="match status" value="1"/>
</dbReference>
<evidence type="ECO:0000313" key="5">
    <source>
        <dbReference type="Proteomes" id="UP000616201"/>
    </source>
</evidence>
<keyword evidence="2" id="KW-0378">Hydrolase</keyword>
<evidence type="ECO:0000313" key="4">
    <source>
        <dbReference type="EMBL" id="MBE8713429.1"/>
    </source>
</evidence>
<keyword evidence="5" id="KW-1185">Reference proteome</keyword>
<dbReference type="AlphaFoldDB" id="A0A928YQ00"/>
<dbReference type="InterPro" id="IPR013785">
    <property type="entry name" value="Aldolase_TIM"/>
</dbReference>
<dbReference type="GO" id="GO:0004553">
    <property type="term" value="F:hydrolase activity, hydrolyzing O-glycosyl compounds"/>
    <property type="evidence" value="ECO:0007669"/>
    <property type="project" value="InterPro"/>
</dbReference>
<sequence length="661" mass="73807">MYCGVQSALATEISFGKNGKINYDTESGTFSFSNDGFVWLKDAFSSATVNGIILDSKGYKNRTYSKVPFKDASGKGIKHIFKHSDPDLPDLEQHFFVFDNKDYVLVALEFSDTKKILTSNHLIPIRGVLQLKNQSEYQSLLAPFDNDTFISFDSKKIKSIESVESAEVGALYHENSKNGFVIGSVEQQVWKSGIVSSKLSDNQVNLEAIVGFTQKDLNRDDMPHGSISGSKISSAKIFVGQFSDWREGMNAFALQTKALQTRVVHAWKEETPVAWNSWGVMQTALNYDKILKVTDFFADSVKNLPTGQSVYIDLDSYWDNLLKGGLEGDYSKLKEFADYVKSKGLKPGIYWAPFTDWGFAGGGERRVEGSDATYGEAWTKVKSGYHDIDGARAMDPTHPATQKRIALVISKMKECGFEMIKIDFLGHAAIESTQFADPNVSTGMQAYGVGMDYLIQQLDGKMLVYAAISPSLATAPYVHVRRIACDAFSSIKDTRYTLNSTTYGWWQTHLYDYVDADHVVFKDASTEENIARFYSALVTGTVVFGDDFSISGKWNEQTKKLFNQTDIWSVIQDGKAFVPLHTDEYASPVFIKKQKGEIYVALFNYDENEKNISLSNAWLGLDKNASYQLVDLMNGSVLQLSDQIDISISGKNAKLVKLKKL</sequence>
<comment type="caution">
    <text evidence="4">The sequence shown here is derived from an EMBL/GenBank/DDBJ whole genome shotgun (WGS) entry which is preliminary data.</text>
</comment>
<accession>A0A928YQ00</accession>
<evidence type="ECO:0000256" key="3">
    <source>
        <dbReference type="ARBA" id="ARBA00023295"/>
    </source>
</evidence>
<comment type="similarity">
    <text evidence="1">Belongs to the glycosyl hydrolase 27 family.</text>
</comment>
<dbReference type="Gene3D" id="2.60.40.1180">
    <property type="entry name" value="Golgi alpha-mannosidase II"/>
    <property type="match status" value="1"/>
</dbReference>
<protein>
    <submittedName>
        <fullName evidence="4">Alpha-galactosidase</fullName>
    </submittedName>
</protein>
<dbReference type="InterPro" id="IPR017853">
    <property type="entry name" value="GH"/>
</dbReference>
<proteinExistence type="inferred from homology"/>
<keyword evidence="3" id="KW-0326">Glycosidase</keyword>
<dbReference type="GO" id="GO:0005975">
    <property type="term" value="P:carbohydrate metabolic process"/>
    <property type="evidence" value="ECO:0007669"/>
    <property type="project" value="InterPro"/>
</dbReference>
<dbReference type="PANTHER" id="PTHR11452:SF75">
    <property type="entry name" value="ALPHA-GALACTOSIDASE MEL1"/>
    <property type="match status" value="1"/>
</dbReference>
<name>A0A928YQ00_9SPHI</name>
<evidence type="ECO:0000256" key="2">
    <source>
        <dbReference type="ARBA" id="ARBA00022801"/>
    </source>
</evidence>
<dbReference type="InterPro" id="IPR013780">
    <property type="entry name" value="Glyco_hydro_b"/>
</dbReference>
<evidence type="ECO:0000256" key="1">
    <source>
        <dbReference type="ARBA" id="ARBA00009743"/>
    </source>
</evidence>
<dbReference type="EMBL" id="PRDK01000004">
    <property type="protein sequence ID" value="MBE8713429.1"/>
    <property type="molecule type" value="Genomic_DNA"/>
</dbReference>
<dbReference type="Proteomes" id="UP000616201">
    <property type="component" value="Unassembled WGS sequence"/>
</dbReference>
<dbReference type="PANTHER" id="PTHR11452">
    <property type="entry name" value="ALPHA-GALACTOSIDASE/ALPHA-N-ACETYLGALACTOSAMINIDASE"/>
    <property type="match status" value="1"/>
</dbReference>